<evidence type="ECO:0000256" key="8">
    <source>
        <dbReference type="PIRSR" id="PIRSR602481-2"/>
    </source>
</evidence>
<evidence type="ECO:0008006" key="11">
    <source>
        <dbReference type="Google" id="ProtNLM"/>
    </source>
</evidence>
<dbReference type="Gene3D" id="3.30.1490.190">
    <property type="match status" value="1"/>
</dbReference>
<dbReference type="PANTHER" id="PTHR33202:SF7">
    <property type="entry name" value="FERRIC UPTAKE REGULATION PROTEIN"/>
    <property type="match status" value="1"/>
</dbReference>
<dbReference type="InterPro" id="IPR036390">
    <property type="entry name" value="WH_DNA-bd_sf"/>
</dbReference>
<dbReference type="InterPro" id="IPR043135">
    <property type="entry name" value="Fur_C"/>
</dbReference>
<evidence type="ECO:0000256" key="4">
    <source>
        <dbReference type="ARBA" id="ARBA00023015"/>
    </source>
</evidence>
<dbReference type="Gene3D" id="1.10.10.10">
    <property type="entry name" value="Winged helix-like DNA-binding domain superfamily/Winged helix DNA-binding domain"/>
    <property type="match status" value="1"/>
</dbReference>
<sequence length="145" mass="17093">MQTLAILTQVLKKNKVRITTIRKALLMILLTRTKPMSVYDFQKRLQHEGIDAHKVTLYRDIELLCTLGIMREVSFTDGFRRYELEEDHHHHAVCTACKEVFEINDQALEKAVFSLERRTKKRYHFASLSHNLEFLGVCTRCFKHS</sequence>
<feature type="binding site" evidence="8">
    <location>
        <position position="130"/>
    </location>
    <ligand>
        <name>Fe cation</name>
        <dbReference type="ChEBI" id="CHEBI:24875"/>
    </ligand>
</feature>
<evidence type="ECO:0000313" key="10">
    <source>
        <dbReference type="Proteomes" id="UP000231569"/>
    </source>
</evidence>
<feature type="binding site" evidence="7">
    <location>
        <position position="97"/>
    </location>
    <ligand>
        <name>Zn(2+)</name>
        <dbReference type="ChEBI" id="CHEBI:29105"/>
    </ligand>
</feature>
<feature type="binding site" evidence="7">
    <location>
        <position position="141"/>
    </location>
    <ligand>
        <name>Zn(2+)</name>
        <dbReference type="ChEBI" id="CHEBI:29105"/>
    </ligand>
</feature>
<evidence type="ECO:0000313" key="9">
    <source>
        <dbReference type="EMBL" id="PJE63460.1"/>
    </source>
</evidence>
<dbReference type="GO" id="GO:0045892">
    <property type="term" value="P:negative regulation of DNA-templated transcription"/>
    <property type="evidence" value="ECO:0007669"/>
    <property type="project" value="TreeGrafter"/>
</dbReference>
<reference evidence="10" key="1">
    <citation type="submission" date="2017-09" db="EMBL/GenBank/DDBJ databases">
        <title>Depth-based differentiation of microbial function through sediment-hosted aquifers and enrichment of novel symbionts in the deep terrestrial subsurface.</title>
        <authorList>
            <person name="Probst A.J."/>
            <person name="Ladd B."/>
            <person name="Jarett J.K."/>
            <person name="Geller-Mcgrath D.E."/>
            <person name="Sieber C.M.K."/>
            <person name="Emerson J.B."/>
            <person name="Anantharaman K."/>
            <person name="Thomas B.C."/>
            <person name="Malmstrom R."/>
            <person name="Stieglmeier M."/>
            <person name="Klingl A."/>
            <person name="Woyke T."/>
            <person name="Ryan C.M."/>
            <person name="Banfield J.F."/>
        </authorList>
    </citation>
    <scope>NUCLEOTIDE SEQUENCE [LARGE SCALE GENOMIC DNA]</scope>
</reference>
<keyword evidence="2" id="KW-0678">Repressor</keyword>
<feature type="binding site" evidence="7">
    <location>
        <position position="94"/>
    </location>
    <ligand>
        <name>Zn(2+)</name>
        <dbReference type="ChEBI" id="CHEBI:29105"/>
    </ligand>
</feature>
<evidence type="ECO:0000256" key="5">
    <source>
        <dbReference type="ARBA" id="ARBA00023125"/>
    </source>
</evidence>
<dbReference type="Proteomes" id="UP000231569">
    <property type="component" value="Unassembled WGS sequence"/>
</dbReference>
<evidence type="ECO:0000256" key="3">
    <source>
        <dbReference type="ARBA" id="ARBA00022833"/>
    </source>
</evidence>
<dbReference type="GO" id="GO:0000976">
    <property type="term" value="F:transcription cis-regulatory region binding"/>
    <property type="evidence" value="ECO:0007669"/>
    <property type="project" value="TreeGrafter"/>
</dbReference>
<protein>
    <recommendedName>
        <fullName evidence="11">Transcriptional repressor</fullName>
    </recommendedName>
</protein>
<keyword evidence="8" id="KW-0408">Iron</keyword>
<name>A0A2M8KUA9_9BACT</name>
<evidence type="ECO:0000256" key="2">
    <source>
        <dbReference type="ARBA" id="ARBA00022491"/>
    </source>
</evidence>
<dbReference type="PANTHER" id="PTHR33202">
    <property type="entry name" value="ZINC UPTAKE REGULATION PROTEIN"/>
    <property type="match status" value="1"/>
</dbReference>
<dbReference type="InterPro" id="IPR036388">
    <property type="entry name" value="WH-like_DNA-bd_sf"/>
</dbReference>
<feature type="binding site" evidence="8">
    <location>
        <position position="88"/>
    </location>
    <ligand>
        <name>Fe cation</name>
        <dbReference type="ChEBI" id="CHEBI:24875"/>
    </ligand>
</feature>
<dbReference type="InterPro" id="IPR002481">
    <property type="entry name" value="FUR"/>
</dbReference>
<dbReference type="SUPFAM" id="SSF46785">
    <property type="entry name" value="Winged helix' DNA-binding domain"/>
    <property type="match status" value="1"/>
</dbReference>
<gene>
    <name evidence="9" type="ORF">COU89_03210</name>
</gene>
<keyword evidence="4" id="KW-0805">Transcription regulation</keyword>
<evidence type="ECO:0000256" key="6">
    <source>
        <dbReference type="ARBA" id="ARBA00023163"/>
    </source>
</evidence>
<comment type="similarity">
    <text evidence="1">Belongs to the Fur family.</text>
</comment>
<dbReference type="CDD" id="cd07153">
    <property type="entry name" value="Fur_like"/>
    <property type="match status" value="1"/>
</dbReference>
<comment type="caution">
    <text evidence="9">The sequence shown here is derived from an EMBL/GenBank/DDBJ whole genome shotgun (WGS) entry which is preliminary data.</text>
</comment>
<keyword evidence="6" id="KW-0804">Transcription</keyword>
<dbReference type="GO" id="GO:0008270">
    <property type="term" value="F:zinc ion binding"/>
    <property type="evidence" value="ECO:0007669"/>
    <property type="project" value="TreeGrafter"/>
</dbReference>
<organism evidence="9 10">
    <name type="scientific">Candidatus Roizmanbacteria bacterium CG10_big_fil_rev_8_21_14_0_10_45_7</name>
    <dbReference type="NCBI Taxonomy" id="1974854"/>
    <lineage>
        <taxon>Bacteria</taxon>
        <taxon>Candidatus Roizmaniibacteriota</taxon>
    </lineage>
</organism>
<evidence type="ECO:0000256" key="7">
    <source>
        <dbReference type="PIRSR" id="PIRSR602481-1"/>
    </source>
</evidence>
<keyword evidence="3 7" id="KW-0862">Zinc</keyword>
<dbReference type="EMBL" id="PFEE01000066">
    <property type="protein sequence ID" value="PJE63460.1"/>
    <property type="molecule type" value="Genomic_DNA"/>
</dbReference>
<keyword evidence="5" id="KW-0238">DNA-binding</keyword>
<proteinExistence type="inferred from homology"/>
<feature type="binding site" evidence="7">
    <location>
        <position position="138"/>
    </location>
    <ligand>
        <name>Zn(2+)</name>
        <dbReference type="ChEBI" id="CHEBI:29105"/>
    </ligand>
</feature>
<evidence type="ECO:0000256" key="1">
    <source>
        <dbReference type="ARBA" id="ARBA00007957"/>
    </source>
</evidence>
<feature type="binding site" evidence="8">
    <location>
        <position position="109"/>
    </location>
    <ligand>
        <name>Fe cation</name>
        <dbReference type="ChEBI" id="CHEBI:24875"/>
    </ligand>
</feature>
<comment type="cofactor">
    <cofactor evidence="8">
        <name>Mn(2+)</name>
        <dbReference type="ChEBI" id="CHEBI:29035"/>
    </cofactor>
    <cofactor evidence="8">
        <name>Fe(2+)</name>
        <dbReference type="ChEBI" id="CHEBI:29033"/>
    </cofactor>
    <text evidence="8">Binds 1 Mn(2+) or Fe(2+) ion per subunit.</text>
</comment>
<keyword evidence="7" id="KW-0479">Metal-binding</keyword>
<dbReference type="GO" id="GO:0003700">
    <property type="term" value="F:DNA-binding transcription factor activity"/>
    <property type="evidence" value="ECO:0007669"/>
    <property type="project" value="InterPro"/>
</dbReference>
<accession>A0A2M8KUA9</accession>
<comment type="cofactor">
    <cofactor evidence="7">
        <name>Zn(2+)</name>
        <dbReference type="ChEBI" id="CHEBI:29105"/>
    </cofactor>
    <text evidence="7">Binds 1 zinc ion per subunit.</text>
</comment>
<dbReference type="AlphaFoldDB" id="A0A2M8KUA9"/>
<dbReference type="GO" id="GO:1900376">
    <property type="term" value="P:regulation of secondary metabolite biosynthetic process"/>
    <property type="evidence" value="ECO:0007669"/>
    <property type="project" value="TreeGrafter"/>
</dbReference>
<dbReference type="Pfam" id="PF01475">
    <property type="entry name" value="FUR"/>
    <property type="match status" value="1"/>
</dbReference>